<feature type="region of interest" description="Disordered" evidence="1">
    <location>
        <begin position="118"/>
        <end position="137"/>
    </location>
</feature>
<dbReference type="PANTHER" id="PTHR45662:SF7">
    <property type="entry name" value="SACI DOMAIN PROTEIN (AFU_ORTHOLOGUE AFUA_1G15890)"/>
    <property type="match status" value="1"/>
</dbReference>
<reference evidence="4 5" key="1">
    <citation type="submission" date="2017-04" db="EMBL/GenBank/DDBJ databases">
        <title>Draft genome sequence of Marssonina coronaria NL1: causal agent of apple blotch.</title>
        <authorList>
            <person name="Cheng Q."/>
        </authorList>
    </citation>
    <scope>NUCLEOTIDE SEQUENCE [LARGE SCALE GENOMIC DNA]</scope>
    <source>
        <strain evidence="4 5">NL1</strain>
    </source>
</reference>
<dbReference type="AlphaFoldDB" id="A0A218YSX4"/>
<dbReference type="STRING" id="503106.A0A218YSX4"/>
<evidence type="ECO:0000313" key="4">
    <source>
        <dbReference type="EMBL" id="OWO97458.1"/>
    </source>
</evidence>
<dbReference type="Pfam" id="PF12456">
    <property type="entry name" value="hSac2"/>
    <property type="match status" value="1"/>
</dbReference>
<comment type="caution">
    <text evidence="4">The sequence shown here is derived from an EMBL/GenBank/DDBJ whole genome shotgun (WGS) entry which is preliminary data.</text>
</comment>
<dbReference type="GO" id="GO:0046856">
    <property type="term" value="P:phosphatidylinositol dephosphorylation"/>
    <property type="evidence" value="ECO:0007669"/>
    <property type="project" value="TreeGrafter"/>
</dbReference>
<dbReference type="Pfam" id="PF02383">
    <property type="entry name" value="Syja_N"/>
    <property type="match status" value="1"/>
</dbReference>
<dbReference type="PANTHER" id="PTHR45662">
    <property type="entry name" value="PHOSPHATIDYLINOSITIDE PHOSPHATASE SAC1"/>
    <property type="match status" value="1"/>
</dbReference>
<evidence type="ECO:0000259" key="2">
    <source>
        <dbReference type="PROSITE" id="PS50275"/>
    </source>
</evidence>
<organism evidence="4 5">
    <name type="scientific">Diplocarpon coronariae</name>
    <dbReference type="NCBI Taxonomy" id="2795749"/>
    <lineage>
        <taxon>Eukaryota</taxon>
        <taxon>Fungi</taxon>
        <taxon>Dikarya</taxon>
        <taxon>Ascomycota</taxon>
        <taxon>Pezizomycotina</taxon>
        <taxon>Leotiomycetes</taxon>
        <taxon>Helotiales</taxon>
        <taxon>Drepanopezizaceae</taxon>
        <taxon>Diplocarpon</taxon>
    </lineage>
</organism>
<dbReference type="InterPro" id="IPR034753">
    <property type="entry name" value="hSac2"/>
</dbReference>
<evidence type="ECO:0000259" key="3">
    <source>
        <dbReference type="PROSITE" id="PS51791"/>
    </source>
</evidence>
<feature type="domain" description="SAC" evidence="2">
    <location>
        <begin position="256"/>
        <end position="624"/>
    </location>
</feature>
<dbReference type="PROSITE" id="PS51791">
    <property type="entry name" value="HSAC2"/>
    <property type="match status" value="1"/>
</dbReference>
<gene>
    <name evidence="4" type="ORF">B2J93_5271</name>
</gene>
<dbReference type="OrthoDB" id="405996at2759"/>
<evidence type="ECO:0000313" key="5">
    <source>
        <dbReference type="Proteomes" id="UP000242519"/>
    </source>
</evidence>
<feature type="region of interest" description="Disordered" evidence="1">
    <location>
        <begin position="197"/>
        <end position="235"/>
    </location>
</feature>
<dbReference type="GO" id="GO:0043812">
    <property type="term" value="F:phosphatidylinositol-4-phosphate phosphatase activity"/>
    <property type="evidence" value="ECO:0007669"/>
    <property type="project" value="TreeGrafter"/>
</dbReference>
<dbReference type="PROSITE" id="PS50275">
    <property type="entry name" value="SAC"/>
    <property type="match status" value="1"/>
</dbReference>
<keyword evidence="5" id="KW-1185">Reference proteome</keyword>
<dbReference type="Proteomes" id="UP000242519">
    <property type="component" value="Unassembled WGS sequence"/>
</dbReference>
<feature type="domain" description="HSac2" evidence="3">
    <location>
        <begin position="694"/>
        <end position="843"/>
    </location>
</feature>
<evidence type="ECO:0000256" key="1">
    <source>
        <dbReference type="SAM" id="MobiDB-lite"/>
    </source>
</evidence>
<protein>
    <submittedName>
        <fullName evidence="4">SacI domain-containing protein</fullName>
    </submittedName>
</protein>
<dbReference type="InterPro" id="IPR022158">
    <property type="entry name" value="Inositol_phosphatase"/>
</dbReference>
<feature type="compositionally biased region" description="Low complexity" evidence="1">
    <location>
        <begin position="219"/>
        <end position="235"/>
    </location>
</feature>
<dbReference type="InParanoid" id="A0A218YSX4"/>
<proteinExistence type="predicted"/>
<dbReference type="GO" id="GO:0005783">
    <property type="term" value="C:endoplasmic reticulum"/>
    <property type="evidence" value="ECO:0007669"/>
    <property type="project" value="TreeGrafter"/>
</dbReference>
<name>A0A218YSX4_9HELO</name>
<dbReference type="InterPro" id="IPR002013">
    <property type="entry name" value="SAC_dom"/>
</dbReference>
<accession>A0A218YSX4</accession>
<sequence>MSGLARRVLVLAAVDGLILEQRGKPATKITYKDSKILQVAKDGGHGEGTGKSFEAYGLVGLLTISKSSFLISITERTEVAQIQGKSIYMITGVAITPLSSRAEAESSIASTYASLRKKADGEHVDDSDTDEDETGLSTAIGDEVEDETAPADLSSVAAAHKRTTSVAEDVMSRKGGYGRFAQKWFSKRGWTADQKRNLGMTSSEPNAANLDEPVSTEVSSLPSLAKSPSSSSQNSVHATEALLPKLLRTTAILFGTSHSFYFSYDYDLTRSFAARGTSSTEVPLHTRVDPIFWWNRNLMQPFVDSGHSSLVMPLIQGFVGQKSFEMDPNPGLGNLSDAEKSSLELVDLSASARQHDTGYSDTSTEQRASRCSTSHKPYLLTLISRRSVKRGGLRYLRRGVDSEGCAANSVETEQVLSDPSWKFKVYSFVQIRGSIPVFFSQSPYSFKPIPQLQHSEDMNYQAFKQHFQKLAESYGSIQVVSLVEKHSAEAIVGERYEKFVDRMNSSSDVKIGFEWFDFHAICRGMKFENVSLLMDILGRKLDSFGETVEVDGKLLSRQRGVLRTNCMDCLDRTNVVQSACGMRALDGQLKNEGIDMSLQPDQTTQWFNSLWADNGDAISKQYASTAALKGDFTRTRKRNLQGAINDIGNSISRFYSGIVNDYFSQTAIDFLLGNVTSVVFEDFEANMMSSDPGVSMQKMRQHAIETCQELVVADEQEELIGGWTLLTPRLPNTVKSLPFEEIVLLLTDTGLYFCRFDWDTEKISSFERLDLQHITSIKCGTYITSTLSAAQADEKHNVGFVVEYEAGADDVTRVNTSAMLNIQSRDKSGMQGDTLVTEAPSIFKSLTGAGAPVTSGVRILALKALNARSGVLEGNQRGLSEIEQVRAICSEIERVILRPHAVQVGAERRTLIESCDIISLSEAKKSTGLLEQLSYSLKKLVWA</sequence>
<dbReference type="EMBL" id="MZNU01000436">
    <property type="protein sequence ID" value="OWO97458.1"/>
    <property type="molecule type" value="Genomic_DNA"/>
</dbReference>